<reference evidence="2 3" key="1">
    <citation type="journal article" date="2018" name="PLoS Genet.">
        <title>Repeat elements organise 3D genome structure and mediate transcription in the filamentous fungus Epichloe festucae.</title>
        <authorList>
            <person name="Winter D.J."/>
            <person name="Ganley A.R.D."/>
            <person name="Young C.A."/>
            <person name="Liachko I."/>
            <person name="Schardl C.L."/>
            <person name="Dupont P.Y."/>
            <person name="Berry D."/>
            <person name="Ram A."/>
            <person name="Scott B."/>
            <person name="Cox M.P."/>
        </authorList>
    </citation>
    <scope>NUCLEOTIDE SEQUENCE [LARGE SCALE GENOMIC DNA]</scope>
    <source>
        <strain evidence="2 3">Fl1</strain>
    </source>
</reference>
<dbReference type="EMBL" id="CP031385">
    <property type="protein sequence ID" value="QPG93695.1"/>
    <property type="molecule type" value="Genomic_DNA"/>
</dbReference>
<gene>
    <name evidence="2" type="ORF">C2857_001759</name>
</gene>
<feature type="compositionally biased region" description="Gly residues" evidence="1">
    <location>
        <begin position="245"/>
        <end position="258"/>
    </location>
</feature>
<evidence type="ECO:0000313" key="2">
    <source>
        <dbReference type="EMBL" id="QPG93695.1"/>
    </source>
</evidence>
<feature type="region of interest" description="Disordered" evidence="1">
    <location>
        <begin position="244"/>
        <end position="290"/>
    </location>
</feature>
<evidence type="ECO:0008006" key="4">
    <source>
        <dbReference type="Google" id="ProtNLM"/>
    </source>
</evidence>
<dbReference type="InterPro" id="IPR008972">
    <property type="entry name" value="Cupredoxin"/>
</dbReference>
<dbReference type="AlphaFoldDB" id="A0A7S9KJV4"/>
<dbReference type="PANTHER" id="PTHR34883:SF4">
    <property type="entry name" value="CUPREDOXIN"/>
    <property type="match status" value="1"/>
</dbReference>
<evidence type="ECO:0000256" key="1">
    <source>
        <dbReference type="SAM" id="MobiDB-lite"/>
    </source>
</evidence>
<evidence type="ECO:0000313" key="3">
    <source>
        <dbReference type="Proteomes" id="UP000594364"/>
    </source>
</evidence>
<dbReference type="InterPro" id="IPR052953">
    <property type="entry name" value="Ser-rich/MCO-related"/>
</dbReference>
<dbReference type="Gene3D" id="2.60.40.420">
    <property type="entry name" value="Cupredoxins - blue copper proteins"/>
    <property type="match status" value="1"/>
</dbReference>
<accession>A0A7S9KJV4</accession>
<dbReference type="OrthoDB" id="1921208at2759"/>
<keyword evidence="3" id="KW-1185">Reference proteome</keyword>
<proteinExistence type="predicted"/>
<dbReference type="SUPFAM" id="SSF49503">
    <property type="entry name" value="Cupredoxins"/>
    <property type="match status" value="1"/>
</dbReference>
<sequence>MKFTTAVCVATAPLAMARRVTNIFSPQIVPRNVETELDSRGVKVIKGMKGAGISGNALTEVVIVWANPGNGASTTTINQAVTVTKTVTAGAGGAVTEIPGGGQREGATTTIREGQTATIPGTGASHTVKVGGPGGLTYQPEQLTNIPVGDTVVFEFLAQNHTVTQSPFDTPCKAMAGGMDSGFLGNPNNTISPPPQVAMQVMTTKPLWFYCRQKGHCGKGMVFSINPTPEKTHAMFQGMAIKQNGSGGGAPITGGKQGGAPVAEAPGQIPGAGQGERGGQQSPGATPGKGTIGADGSCSCVVACNAGGFPAAQAQGVGAFGGMGGALPIAGSMQ</sequence>
<dbReference type="Proteomes" id="UP000594364">
    <property type="component" value="Chromosome 1"/>
</dbReference>
<dbReference type="CDD" id="cd00920">
    <property type="entry name" value="Cupredoxin"/>
    <property type="match status" value="1"/>
</dbReference>
<organism evidence="2 3">
    <name type="scientific">Epichloe festucae (strain Fl1)</name>
    <dbReference type="NCBI Taxonomy" id="877507"/>
    <lineage>
        <taxon>Eukaryota</taxon>
        <taxon>Fungi</taxon>
        <taxon>Dikarya</taxon>
        <taxon>Ascomycota</taxon>
        <taxon>Pezizomycotina</taxon>
        <taxon>Sordariomycetes</taxon>
        <taxon>Hypocreomycetidae</taxon>
        <taxon>Hypocreales</taxon>
        <taxon>Clavicipitaceae</taxon>
        <taxon>Epichloe</taxon>
    </lineage>
</organism>
<name>A0A7S9KJV4_EPIFF</name>
<dbReference type="PANTHER" id="PTHR34883">
    <property type="entry name" value="SERINE-RICH PROTEIN, PUTATIVE-RELATED-RELATED"/>
    <property type="match status" value="1"/>
</dbReference>
<protein>
    <recommendedName>
        <fullName evidence="4">Cupredoxin</fullName>
    </recommendedName>
</protein>